<protein>
    <submittedName>
        <fullName evidence="2">Uncharacterized protein</fullName>
    </submittedName>
</protein>
<dbReference type="AlphaFoldDB" id="A0A914SFF8"/>
<keyword evidence="1" id="KW-1185">Reference proteome</keyword>
<organism evidence="1 2">
    <name type="scientific">Parascaris equorum</name>
    <name type="common">Equine roundworm</name>
    <dbReference type="NCBI Taxonomy" id="6256"/>
    <lineage>
        <taxon>Eukaryota</taxon>
        <taxon>Metazoa</taxon>
        <taxon>Ecdysozoa</taxon>
        <taxon>Nematoda</taxon>
        <taxon>Chromadorea</taxon>
        <taxon>Rhabditida</taxon>
        <taxon>Spirurina</taxon>
        <taxon>Ascaridomorpha</taxon>
        <taxon>Ascaridoidea</taxon>
        <taxon>Ascarididae</taxon>
        <taxon>Parascaris</taxon>
    </lineage>
</organism>
<proteinExistence type="predicted"/>
<evidence type="ECO:0000313" key="2">
    <source>
        <dbReference type="WBParaSite" id="PEQ_0001274601-mRNA-1"/>
    </source>
</evidence>
<dbReference type="Proteomes" id="UP000887564">
    <property type="component" value="Unplaced"/>
</dbReference>
<dbReference type="WBParaSite" id="PEQ_0001274601-mRNA-1">
    <property type="protein sequence ID" value="PEQ_0001274601-mRNA-1"/>
    <property type="gene ID" value="PEQ_0001274601"/>
</dbReference>
<reference evidence="2" key="1">
    <citation type="submission" date="2022-11" db="UniProtKB">
        <authorList>
            <consortium name="WormBaseParasite"/>
        </authorList>
    </citation>
    <scope>IDENTIFICATION</scope>
</reference>
<name>A0A914SFF8_PAREQ</name>
<accession>A0A914SFF8</accession>
<evidence type="ECO:0000313" key="1">
    <source>
        <dbReference type="Proteomes" id="UP000887564"/>
    </source>
</evidence>
<sequence>MVGICSRAFYSKWSVAKVTSQWATVSNCASTRYAVLSVIRKFW</sequence>